<keyword evidence="1" id="KW-0472">Membrane</keyword>
<evidence type="ECO:0000313" key="2">
    <source>
        <dbReference type="EMBL" id="KRN93849.1"/>
    </source>
</evidence>
<gene>
    <name evidence="2" type="ORF">IV81_GL000253</name>
</gene>
<reference evidence="2 3" key="1">
    <citation type="journal article" date="2015" name="Genome Announc.">
        <title>Expanding the biotechnology potential of lactobacilli through comparative genomics of 213 strains and associated genera.</title>
        <authorList>
            <person name="Sun Z."/>
            <person name="Harris H.M."/>
            <person name="McCann A."/>
            <person name="Guo C."/>
            <person name="Argimon S."/>
            <person name="Zhang W."/>
            <person name="Yang X."/>
            <person name="Jeffery I.B."/>
            <person name="Cooney J.C."/>
            <person name="Kagawa T.F."/>
            <person name="Liu W."/>
            <person name="Song Y."/>
            <person name="Salvetti E."/>
            <person name="Wrobel A."/>
            <person name="Rasinkangas P."/>
            <person name="Parkhill J."/>
            <person name="Rea M.C."/>
            <person name="O'Sullivan O."/>
            <person name="Ritari J."/>
            <person name="Douillard F.P."/>
            <person name="Paul Ross R."/>
            <person name="Yang R."/>
            <person name="Briner A.E."/>
            <person name="Felis G.E."/>
            <person name="de Vos W.M."/>
            <person name="Barrangou R."/>
            <person name="Klaenhammer T.R."/>
            <person name="Caufield P.W."/>
            <person name="Cui Y."/>
            <person name="Zhang H."/>
            <person name="O'Toole P.W."/>
        </authorList>
    </citation>
    <scope>NUCLEOTIDE SEQUENCE [LARGE SCALE GENOMIC DNA]</scope>
    <source>
        <strain evidence="2 3">DSM 18001</strain>
    </source>
</reference>
<dbReference type="EMBL" id="JQBX01000010">
    <property type="protein sequence ID" value="KRN93849.1"/>
    <property type="molecule type" value="Genomic_DNA"/>
</dbReference>
<dbReference type="PATRIC" id="fig|331679.3.peg.258"/>
<accession>A0A0R2KWJ4</accession>
<organism evidence="2 3">
    <name type="scientific">Pediococcus stilesii</name>
    <dbReference type="NCBI Taxonomy" id="331679"/>
    <lineage>
        <taxon>Bacteria</taxon>
        <taxon>Bacillati</taxon>
        <taxon>Bacillota</taxon>
        <taxon>Bacilli</taxon>
        <taxon>Lactobacillales</taxon>
        <taxon>Lactobacillaceae</taxon>
        <taxon>Pediococcus</taxon>
    </lineage>
</organism>
<comment type="caution">
    <text evidence="2">The sequence shown here is derived from an EMBL/GenBank/DDBJ whole genome shotgun (WGS) entry which is preliminary data.</text>
</comment>
<dbReference type="AlphaFoldDB" id="A0A0R2KWJ4"/>
<keyword evidence="1" id="KW-0812">Transmembrane</keyword>
<name>A0A0R2KWJ4_9LACO</name>
<feature type="transmembrane region" description="Helical" evidence="1">
    <location>
        <begin position="6"/>
        <end position="39"/>
    </location>
</feature>
<protein>
    <recommendedName>
        <fullName evidence="4">DUF2273 domain-containing protein</fullName>
    </recommendedName>
</protein>
<keyword evidence="3" id="KW-1185">Reference proteome</keyword>
<dbReference type="Proteomes" id="UP000051859">
    <property type="component" value="Unassembled WGS sequence"/>
</dbReference>
<dbReference type="STRING" id="331679.IV81_GL000253"/>
<keyword evidence="1" id="KW-1133">Transmembrane helix</keyword>
<evidence type="ECO:0000256" key="1">
    <source>
        <dbReference type="SAM" id="Phobius"/>
    </source>
</evidence>
<sequence length="65" mass="6856">MSGELLGALIAMILGIVWVSVGFGSAVLVGVLGLIGYLCARYGKLFLTQAISELMSALNIDQRKN</sequence>
<evidence type="ECO:0000313" key="3">
    <source>
        <dbReference type="Proteomes" id="UP000051859"/>
    </source>
</evidence>
<proteinExistence type="predicted"/>
<dbReference type="RefSeq" id="WP_057803196.1">
    <property type="nucleotide sequence ID" value="NZ_JQBX01000010.1"/>
</dbReference>
<evidence type="ECO:0008006" key="4">
    <source>
        <dbReference type="Google" id="ProtNLM"/>
    </source>
</evidence>